<evidence type="ECO:0000313" key="8">
    <source>
        <dbReference type="EMBL" id="AAA97868.1"/>
    </source>
</evidence>
<keyword evidence="6" id="KW-0812">Transmembrane</keyword>
<evidence type="ECO:0000259" key="7">
    <source>
        <dbReference type="SMART" id="SM00062"/>
    </source>
</evidence>
<protein>
    <submittedName>
        <fullName evidence="8">Copper response extracellular protein</fullName>
    </submittedName>
</protein>
<evidence type="ECO:0000256" key="5">
    <source>
        <dbReference type="ARBA" id="ARBA00023136"/>
    </source>
</evidence>
<keyword evidence="5 6" id="KW-0472">Membrane</keyword>
<organism evidence="8">
    <name type="scientific">Methanobacterium bryantii</name>
    <dbReference type="NCBI Taxonomy" id="2161"/>
    <lineage>
        <taxon>Archaea</taxon>
        <taxon>Methanobacteriati</taxon>
        <taxon>Methanobacteriota</taxon>
        <taxon>Methanomada group</taxon>
        <taxon>Methanobacteria</taxon>
        <taxon>Methanobacteriales</taxon>
        <taxon>Methanobacteriaceae</taxon>
        <taxon>Methanobacterium</taxon>
    </lineage>
</organism>
<feature type="transmembrane region" description="Helical" evidence="6">
    <location>
        <begin position="7"/>
        <end position="27"/>
    </location>
</feature>
<dbReference type="Pfam" id="PF13379">
    <property type="entry name" value="NMT1_2"/>
    <property type="match status" value="1"/>
</dbReference>
<dbReference type="SUPFAM" id="SSF53850">
    <property type="entry name" value="Periplasmic binding protein-like II"/>
    <property type="match status" value="1"/>
</dbReference>
<evidence type="ECO:0000256" key="4">
    <source>
        <dbReference type="ARBA" id="ARBA00022519"/>
    </source>
</evidence>
<reference evidence="8" key="2">
    <citation type="submission" date="1995-11" db="EMBL/GenBank/DDBJ databases">
        <authorList>
            <person name="Kim B.-K."/>
        </authorList>
    </citation>
    <scope>NUCLEOTIDE SEQUENCE</scope>
    <source>
        <strain evidence="8">BKYH</strain>
    </source>
</reference>
<dbReference type="AlphaFoldDB" id="Q48929"/>
<evidence type="ECO:0000256" key="2">
    <source>
        <dbReference type="ARBA" id="ARBA00022448"/>
    </source>
</evidence>
<sequence length="353" mass="38790">MVNIDKKIVIIVGIVILIAVVAGAFLVTGTASADNKVRVGYLPSTGDSLYFIAKEKGYFADEGLDVQLNEFQTGPDEINSLLADKLDVEAGGVGEPLNFINNGKDLEIIGGAMGGGSSVIAKDNQTAQALRDKPKNYEGKTVATVKMSTPDVTIKAALKEQGVDLNKVNFVEFKTAADVVQAVKSGKAQVGLVWPPFEYTAQQQGLIIVKYSDEYQPNHPCCRIVTTETKLKANPDKWVKFERALIRAYDFYKNNPDETTAIVGKYVKMDQTTLKKALYNGHLSLVPDPNKKGTLAYWNFLEQLGYSNITNTSALDKSIDTTVYKTALDQLAQQNPNNANYKFLEKQYIKLDQ</sequence>
<dbReference type="EMBL" id="U40213">
    <property type="protein sequence ID" value="AAA97868.1"/>
    <property type="molecule type" value="Genomic_DNA"/>
</dbReference>
<dbReference type="InterPro" id="IPR044527">
    <property type="entry name" value="NrtA/CpmA_ABC-bd_dom"/>
</dbReference>
<dbReference type="PANTHER" id="PTHR30024:SF42">
    <property type="entry name" value="ALIPHATIC SULFONATES-BINDING PROTEIN-RELATED"/>
    <property type="match status" value="1"/>
</dbReference>
<keyword evidence="3" id="KW-1003">Cell membrane</keyword>
<keyword evidence="2" id="KW-0813">Transport</keyword>
<name>Q48929_METBR</name>
<dbReference type="InterPro" id="IPR001638">
    <property type="entry name" value="Solute-binding_3/MltF_N"/>
</dbReference>
<evidence type="ECO:0000256" key="3">
    <source>
        <dbReference type="ARBA" id="ARBA00022475"/>
    </source>
</evidence>
<evidence type="ECO:0000256" key="1">
    <source>
        <dbReference type="ARBA" id="ARBA00004308"/>
    </source>
</evidence>
<dbReference type="GO" id="GO:0012505">
    <property type="term" value="C:endomembrane system"/>
    <property type="evidence" value="ECO:0007669"/>
    <property type="project" value="UniProtKB-SubCell"/>
</dbReference>
<keyword evidence="6" id="KW-1133">Transmembrane helix</keyword>
<dbReference type="PANTHER" id="PTHR30024">
    <property type="entry name" value="ALIPHATIC SULFONATES-BINDING PROTEIN-RELATED"/>
    <property type="match status" value="1"/>
</dbReference>
<comment type="subcellular location">
    <subcellularLocation>
        <location evidence="1">Endomembrane system</location>
    </subcellularLocation>
</comment>
<dbReference type="Gene3D" id="3.40.190.10">
    <property type="entry name" value="Periplasmic binding protein-like II"/>
    <property type="match status" value="2"/>
</dbReference>
<keyword evidence="4" id="KW-0997">Cell inner membrane</keyword>
<evidence type="ECO:0000256" key="6">
    <source>
        <dbReference type="SAM" id="Phobius"/>
    </source>
</evidence>
<dbReference type="SMART" id="SM00062">
    <property type="entry name" value="PBPb"/>
    <property type="match status" value="1"/>
</dbReference>
<proteinExistence type="predicted"/>
<dbReference type="CDD" id="cd13553">
    <property type="entry name" value="PBP2_NrtA_CpmA_like"/>
    <property type="match status" value="1"/>
</dbReference>
<reference evidence="8" key="1">
    <citation type="journal article" date="1995" name="J. Bacteriol.">
        <title>Purification of the copper response extracellular proteins secreted by the copper-resistant methanogen Methanobacterium bryantii BKYH and cloning, sequencing, and transcription of the gene encoding these proteins.</title>
        <authorList>
            <person name="Kim B.K."/>
            <person name="Pihl T.D."/>
            <person name="Reeve J.N."/>
            <person name="Daniels L."/>
        </authorList>
    </citation>
    <scope>NUCLEOTIDE SEQUENCE</scope>
    <source>
        <strain evidence="8">BKYH</strain>
    </source>
</reference>
<feature type="domain" description="Solute-binding protein family 3/N-terminal" evidence="7">
    <location>
        <begin position="36"/>
        <end position="270"/>
    </location>
</feature>
<accession>Q48929</accession>